<comment type="caution">
    <text evidence="1">The sequence shown here is derived from an EMBL/GenBank/DDBJ whole genome shotgun (WGS) entry which is preliminary data.</text>
</comment>
<sequence>MVWCNLVFEEMENYWKELFRENEEYSEMDIVKEKKIATTTTTLLEDSEKFIQSEKNFINILTSLIIANTTRDINPIKRVDTHYLRPMK</sequence>
<dbReference type="Proteomes" id="UP000789706">
    <property type="component" value="Unassembled WGS sequence"/>
</dbReference>
<organism evidence="1 2">
    <name type="scientific">Diversispora eburnea</name>
    <dbReference type="NCBI Taxonomy" id="1213867"/>
    <lineage>
        <taxon>Eukaryota</taxon>
        <taxon>Fungi</taxon>
        <taxon>Fungi incertae sedis</taxon>
        <taxon>Mucoromycota</taxon>
        <taxon>Glomeromycotina</taxon>
        <taxon>Glomeromycetes</taxon>
        <taxon>Diversisporales</taxon>
        <taxon>Diversisporaceae</taxon>
        <taxon>Diversispora</taxon>
    </lineage>
</organism>
<proteinExistence type="predicted"/>
<name>A0A9N9AA96_9GLOM</name>
<dbReference type="EMBL" id="CAJVPK010000536">
    <property type="protein sequence ID" value="CAG8523489.1"/>
    <property type="molecule type" value="Genomic_DNA"/>
</dbReference>
<dbReference type="AlphaFoldDB" id="A0A9N9AA96"/>
<accession>A0A9N9AA96</accession>
<gene>
    <name evidence="1" type="ORF">DEBURN_LOCUS5783</name>
</gene>
<evidence type="ECO:0000313" key="1">
    <source>
        <dbReference type="EMBL" id="CAG8523489.1"/>
    </source>
</evidence>
<keyword evidence="2" id="KW-1185">Reference proteome</keyword>
<evidence type="ECO:0000313" key="2">
    <source>
        <dbReference type="Proteomes" id="UP000789706"/>
    </source>
</evidence>
<reference evidence="1" key="1">
    <citation type="submission" date="2021-06" db="EMBL/GenBank/DDBJ databases">
        <authorList>
            <person name="Kallberg Y."/>
            <person name="Tangrot J."/>
            <person name="Rosling A."/>
        </authorList>
    </citation>
    <scope>NUCLEOTIDE SEQUENCE</scope>
    <source>
        <strain evidence="1">AZ414A</strain>
    </source>
</reference>
<protein>
    <submittedName>
        <fullName evidence="1">2375_t:CDS:1</fullName>
    </submittedName>
</protein>